<dbReference type="InterPro" id="IPR025714">
    <property type="entry name" value="Methyltranfer_dom"/>
</dbReference>
<name>A0A383E4D0_9ZZZZ</name>
<feature type="domain" description="Methyltransferase" evidence="1">
    <location>
        <begin position="70"/>
        <end position="151"/>
    </location>
</feature>
<proteinExistence type="predicted"/>
<evidence type="ECO:0000259" key="1">
    <source>
        <dbReference type="Pfam" id="PF13847"/>
    </source>
</evidence>
<evidence type="ECO:0000313" key="2">
    <source>
        <dbReference type="EMBL" id="SVE51449.1"/>
    </source>
</evidence>
<gene>
    <name evidence="2" type="ORF">METZ01_LOCUS504303</name>
</gene>
<dbReference type="InterPro" id="IPR029063">
    <property type="entry name" value="SAM-dependent_MTases_sf"/>
</dbReference>
<dbReference type="EMBL" id="UINC01222596">
    <property type="protein sequence ID" value="SVE51449.1"/>
    <property type="molecule type" value="Genomic_DNA"/>
</dbReference>
<sequence>MFNKNIEVKKLDHENIIQVGTKSETTKLVEDFYTKNPFPNYGDLETIHDLRQKVEVNEFTSNFKKFCGFGKKIIEVGSGTSQLSIALASGTNNQVVAFDSTLESLRLGVSFAEQNRIDNCTFVNGDIFTDPFIPEYFDIIWCSGVLHHTKSAKEGFSLIVNWAFDCHTKEI</sequence>
<dbReference type="Gene3D" id="3.40.50.150">
    <property type="entry name" value="Vaccinia Virus protein VP39"/>
    <property type="match status" value="1"/>
</dbReference>
<protein>
    <recommendedName>
        <fullName evidence="1">Methyltransferase domain-containing protein</fullName>
    </recommendedName>
</protein>
<dbReference type="Pfam" id="PF13847">
    <property type="entry name" value="Methyltransf_31"/>
    <property type="match status" value="1"/>
</dbReference>
<dbReference type="SUPFAM" id="SSF53335">
    <property type="entry name" value="S-adenosyl-L-methionine-dependent methyltransferases"/>
    <property type="match status" value="1"/>
</dbReference>
<reference evidence="2" key="1">
    <citation type="submission" date="2018-05" db="EMBL/GenBank/DDBJ databases">
        <authorList>
            <person name="Lanie J.A."/>
            <person name="Ng W.-L."/>
            <person name="Kazmierczak K.M."/>
            <person name="Andrzejewski T.M."/>
            <person name="Davidsen T.M."/>
            <person name="Wayne K.J."/>
            <person name="Tettelin H."/>
            <person name="Glass J.I."/>
            <person name="Rusch D."/>
            <person name="Podicherti R."/>
            <person name="Tsui H.-C.T."/>
            <person name="Winkler M.E."/>
        </authorList>
    </citation>
    <scope>NUCLEOTIDE SEQUENCE</scope>
</reference>
<accession>A0A383E4D0</accession>
<dbReference type="CDD" id="cd02440">
    <property type="entry name" value="AdoMet_MTases"/>
    <property type="match status" value="1"/>
</dbReference>
<dbReference type="AlphaFoldDB" id="A0A383E4D0"/>
<organism evidence="2">
    <name type="scientific">marine metagenome</name>
    <dbReference type="NCBI Taxonomy" id="408172"/>
    <lineage>
        <taxon>unclassified sequences</taxon>
        <taxon>metagenomes</taxon>
        <taxon>ecological metagenomes</taxon>
    </lineage>
</organism>